<dbReference type="AlphaFoldDB" id="A0A8T0F6I9"/>
<evidence type="ECO:0000256" key="8">
    <source>
        <dbReference type="PIRSR" id="PIRSR606689-2"/>
    </source>
</evidence>
<dbReference type="SMART" id="SM00178">
    <property type="entry name" value="SAR"/>
    <property type="match status" value="1"/>
</dbReference>
<keyword evidence="2" id="KW-0519">Myristate</keyword>
<evidence type="ECO:0000256" key="1">
    <source>
        <dbReference type="ARBA" id="ARBA00010290"/>
    </source>
</evidence>
<dbReference type="SUPFAM" id="SSF52540">
    <property type="entry name" value="P-loop containing nucleoside triphosphate hydrolases"/>
    <property type="match status" value="1"/>
</dbReference>
<evidence type="ECO:0000256" key="2">
    <source>
        <dbReference type="ARBA" id="ARBA00022707"/>
    </source>
</evidence>
<dbReference type="InterPro" id="IPR024156">
    <property type="entry name" value="Small_GTPase_ARF"/>
</dbReference>
<feature type="binding site" evidence="7">
    <location>
        <begin position="290"/>
        <end position="297"/>
    </location>
    <ligand>
        <name>GTP</name>
        <dbReference type="ChEBI" id="CHEBI:37565"/>
    </ligand>
</feature>
<keyword evidence="10" id="KW-1185">Reference proteome</keyword>
<name>A0A8T0F6I9_ARGBR</name>
<evidence type="ECO:0000313" key="10">
    <source>
        <dbReference type="Proteomes" id="UP000807504"/>
    </source>
</evidence>
<feature type="binding site" evidence="7">
    <location>
        <begin position="392"/>
        <end position="395"/>
    </location>
    <ligand>
        <name>GTP</name>
        <dbReference type="ChEBI" id="CHEBI:37565"/>
    </ligand>
</feature>
<dbReference type="CDD" id="cd04151">
    <property type="entry name" value="Arl1"/>
    <property type="match status" value="1"/>
</dbReference>
<keyword evidence="5" id="KW-0449">Lipoprotein</keyword>
<comment type="similarity">
    <text evidence="1">Belongs to the small GTPase superfamily. Arf family.</text>
</comment>
<reference evidence="9" key="2">
    <citation type="submission" date="2020-06" db="EMBL/GenBank/DDBJ databases">
        <authorList>
            <person name="Sheffer M."/>
        </authorList>
    </citation>
    <scope>NUCLEOTIDE SEQUENCE</scope>
</reference>
<dbReference type="SMART" id="SM00175">
    <property type="entry name" value="RAB"/>
    <property type="match status" value="1"/>
</dbReference>
<dbReference type="PROSITE" id="PS51419">
    <property type="entry name" value="RAB"/>
    <property type="match status" value="1"/>
</dbReference>
<organism evidence="9 10">
    <name type="scientific">Argiope bruennichi</name>
    <name type="common">Wasp spider</name>
    <name type="synonym">Aranea bruennichi</name>
    <dbReference type="NCBI Taxonomy" id="94029"/>
    <lineage>
        <taxon>Eukaryota</taxon>
        <taxon>Metazoa</taxon>
        <taxon>Ecdysozoa</taxon>
        <taxon>Arthropoda</taxon>
        <taxon>Chelicerata</taxon>
        <taxon>Arachnida</taxon>
        <taxon>Araneae</taxon>
        <taxon>Araneomorphae</taxon>
        <taxon>Entelegynae</taxon>
        <taxon>Araneoidea</taxon>
        <taxon>Araneidae</taxon>
        <taxon>Argiope</taxon>
    </lineage>
</organism>
<dbReference type="NCBIfam" id="TIGR00231">
    <property type="entry name" value="small_GTP"/>
    <property type="match status" value="1"/>
</dbReference>
<keyword evidence="8" id="KW-0479">Metal-binding</keyword>
<evidence type="ECO:0000256" key="6">
    <source>
        <dbReference type="ARBA" id="ARBA00040615"/>
    </source>
</evidence>
<dbReference type="FunFam" id="3.40.50.300:FF:000306">
    <property type="entry name" value="ADP-ribosylation factor-like protein 1"/>
    <property type="match status" value="1"/>
</dbReference>
<dbReference type="InterPro" id="IPR027417">
    <property type="entry name" value="P-loop_NTPase"/>
</dbReference>
<dbReference type="GO" id="GO:0005525">
    <property type="term" value="F:GTP binding"/>
    <property type="evidence" value="ECO:0007669"/>
    <property type="project" value="UniProtKB-KW"/>
</dbReference>
<dbReference type="Gene3D" id="3.40.50.300">
    <property type="entry name" value="P-loop containing nucleotide triphosphate hydrolases"/>
    <property type="match status" value="1"/>
</dbReference>
<reference evidence="9" key="1">
    <citation type="journal article" date="2020" name="bioRxiv">
        <title>Chromosome-level reference genome of the European wasp spider Argiope bruennichi: a resource for studies on range expansion and evolutionary adaptation.</title>
        <authorList>
            <person name="Sheffer M.M."/>
            <person name="Hoppe A."/>
            <person name="Krehenwinkel H."/>
            <person name="Uhl G."/>
            <person name="Kuss A.W."/>
            <person name="Jensen L."/>
            <person name="Jensen C."/>
            <person name="Gillespie R.G."/>
            <person name="Hoff K.J."/>
            <person name="Prost S."/>
        </authorList>
    </citation>
    <scope>NUCLEOTIDE SEQUENCE</scope>
</reference>
<dbReference type="InterPro" id="IPR006689">
    <property type="entry name" value="Small_GTPase_ARF/SAR"/>
</dbReference>
<dbReference type="Proteomes" id="UP000807504">
    <property type="component" value="Unassembled WGS sequence"/>
</dbReference>
<dbReference type="GO" id="GO:0046872">
    <property type="term" value="F:metal ion binding"/>
    <property type="evidence" value="ECO:0007669"/>
    <property type="project" value="UniProtKB-KW"/>
</dbReference>
<keyword evidence="4 7" id="KW-0342">GTP-binding</keyword>
<keyword evidence="8" id="KW-0460">Magnesium</keyword>
<evidence type="ECO:0000313" key="9">
    <source>
        <dbReference type="EMBL" id="KAF8786022.1"/>
    </source>
</evidence>
<evidence type="ECO:0000256" key="5">
    <source>
        <dbReference type="ARBA" id="ARBA00023288"/>
    </source>
</evidence>
<dbReference type="Pfam" id="PF00025">
    <property type="entry name" value="Arf"/>
    <property type="match status" value="1"/>
</dbReference>
<sequence length="447" mass="51010">MEGGGRSDASSTRSKCRVRSVYPGYLSQPTEFIREIEQRCNTLCQVYRTLKDSEKTLKEYESGQNLPRHIMNESARKEWIEEHKRRISICEGKLKNSKPCIKRYCIVHNGAKNLCAHIKHLQTRIQQQKTIASTFIDTLKQMRENNLDNTTQYLDDYAKLKEIQADIDNIDGELGELGPCPVKNCDKHTPVIEDQPAQMDIEIEQPFQPIDKRHAAKRKTSTSTENPDVATCNKFQILEETALPRKDILPIHLKLTEGYNLRTFFGRMGGIFSYFKNLLGSREMRILILGLDGAGKTTILYRLQVGEVVTTIPTIGFNVEQVTYKNLKFQVWDLGGQTSIRPYWRCYYSNTDAIIYVVDSADKDRIGVSKHELVSMLKEDELKKAILVVLANKQDIEGALTVPEVHQALGLDALKNRTFQIFKTSAIQGEGLEEAMEWLSNMLTNSK</sequence>
<keyword evidence="3 7" id="KW-0547">Nucleotide-binding</keyword>
<dbReference type="InterPro" id="IPR005225">
    <property type="entry name" value="Small_GTP-bd"/>
</dbReference>
<proteinExistence type="inferred from homology"/>
<dbReference type="SMART" id="SM00177">
    <property type="entry name" value="ARF"/>
    <property type="match status" value="1"/>
</dbReference>
<protein>
    <recommendedName>
        <fullName evidence="6">ADP-ribosylation factor-like protein 1</fullName>
    </recommendedName>
</protein>
<feature type="binding site" evidence="8">
    <location>
        <position position="314"/>
    </location>
    <ligand>
        <name>Mg(2+)</name>
        <dbReference type="ChEBI" id="CHEBI:18420"/>
    </ligand>
</feature>
<dbReference type="PROSITE" id="PS51417">
    <property type="entry name" value="ARF"/>
    <property type="match status" value="1"/>
</dbReference>
<feature type="binding site" evidence="8">
    <location>
        <position position="297"/>
    </location>
    <ligand>
        <name>Mg(2+)</name>
        <dbReference type="ChEBI" id="CHEBI:18420"/>
    </ligand>
</feature>
<gene>
    <name evidence="9" type="ORF">HNY73_011499</name>
</gene>
<dbReference type="GO" id="GO:0003924">
    <property type="term" value="F:GTPase activity"/>
    <property type="evidence" value="ECO:0007669"/>
    <property type="project" value="InterPro"/>
</dbReference>
<dbReference type="GO" id="GO:0016192">
    <property type="term" value="P:vesicle-mediated transport"/>
    <property type="evidence" value="ECO:0007669"/>
    <property type="project" value="UniProtKB-ARBA"/>
</dbReference>
<evidence type="ECO:0000256" key="7">
    <source>
        <dbReference type="PIRSR" id="PIRSR606689-1"/>
    </source>
</evidence>
<dbReference type="EMBL" id="JABXBU010000030">
    <property type="protein sequence ID" value="KAF8786022.1"/>
    <property type="molecule type" value="Genomic_DNA"/>
</dbReference>
<accession>A0A8T0F6I9</accession>
<dbReference type="PANTHER" id="PTHR11711">
    <property type="entry name" value="ADP RIBOSYLATION FACTOR-RELATED"/>
    <property type="match status" value="1"/>
</dbReference>
<feature type="binding site" evidence="7">
    <location>
        <position position="336"/>
    </location>
    <ligand>
        <name>GTP</name>
        <dbReference type="ChEBI" id="CHEBI:37565"/>
    </ligand>
</feature>
<evidence type="ECO:0000256" key="3">
    <source>
        <dbReference type="ARBA" id="ARBA00022741"/>
    </source>
</evidence>
<evidence type="ECO:0000256" key="4">
    <source>
        <dbReference type="ARBA" id="ARBA00023134"/>
    </source>
</evidence>
<comment type="caution">
    <text evidence="9">The sequence shown here is derived from an EMBL/GenBank/DDBJ whole genome shotgun (WGS) entry which is preliminary data.</text>
</comment>
<dbReference type="GO" id="GO:0051649">
    <property type="term" value="P:establishment of localization in cell"/>
    <property type="evidence" value="ECO:0007669"/>
    <property type="project" value="UniProtKB-ARBA"/>
</dbReference>
<dbReference type="PRINTS" id="PR00328">
    <property type="entry name" value="SAR1GTPBP"/>
</dbReference>